<keyword evidence="3" id="KW-0804">Transcription</keyword>
<dbReference type="InterPro" id="IPR009057">
    <property type="entry name" value="Homeodomain-like_sf"/>
</dbReference>
<dbReference type="Gene3D" id="1.10.357.10">
    <property type="entry name" value="Tetracycline Repressor, domain 2"/>
    <property type="match status" value="1"/>
</dbReference>
<dbReference type="OrthoDB" id="116240at2"/>
<feature type="DNA-binding region" description="H-T-H motif" evidence="4">
    <location>
        <begin position="41"/>
        <end position="60"/>
    </location>
</feature>
<proteinExistence type="predicted"/>
<evidence type="ECO:0000259" key="5">
    <source>
        <dbReference type="PROSITE" id="PS50977"/>
    </source>
</evidence>
<dbReference type="GO" id="GO:0000976">
    <property type="term" value="F:transcription cis-regulatory region binding"/>
    <property type="evidence" value="ECO:0007669"/>
    <property type="project" value="TreeGrafter"/>
</dbReference>
<dbReference type="SUPFAM" id="SSF46689">
    <property type="entry name" value="Homeodomain-like"/>
    <property type="match status" value="1"/>
</dbReference>
<evidence type="ECO:0000256" key="4">
    <source>
        <dbReference type="PROSITE-ProRule" id="PRU00335"/>
    </source>
</evidence>
<protein>
    <recommendedName>
        <fullName evidence="5">HTH tetR-type domain-containing protein</fullName>
    </recommendedName>
</protein>
<gene>
    <name evidence="6" type="ORF">B5V03_01950</name>
</gene>
<sequence>MRKMREKKPTRLRDRNRLRTRQELLDTALDLFEVGGLATCSVDAVAKKAGTSKTTAYTYFPGGIDEMLRDQYRIIGERVRMRGEQMRNVATTAEDRIVALTAALLEVCAEPRVGRFYMMLTPALSPLLEPVVGETSGHFRKLIADDLHRKLPQGLSPLTCATLILGAGREAAIAVAREPSQREDLLSALRMMVRAMLSAKPGR</sequence>
<evidence type="ECO:0000256" key="1">
    <source>
        <dbReference type="ARBA" id="ARBA00023015"/>
    </source>
</evidence>
<dbReference type="PANTHER" id="PTHR30055:SF234">
    <property type="entry name" value="HTH-TYPE TRANSCRIPTIONAL REGULATOR BETI"/>
    <property type="match status" value="1"/>
</dbReference>
<evidence type="ECO:0000313" key="6">
    <source>
        <dbReference type="EMBL" id="RXT54232.1"/>
    </source>
</evidence>
<evidence type="ECO:0000256" key="3">
    <source>
        <dbReference type="ARBA" id="ARBA00023163"/>
    </source>
</evidence>
<evidence type="ECO:0000256" key="2">
    <source>
        <dbReference type="ARBA" id="ARBA00023125"/>
    </source>
</evidence>
<dbReference type="InterPro" id="IPR001647">
    <property type="entry name" value="HTH_TetR"/>
</dbReference>
<keyword evidence="2 4" id="KW-0238">DNA-binding</keyword>
<feature type="domain" description="HTH tetR-type" evidence="5">
    <location>
        <begin position="18"/>
        <end position="78"/>
    </location>
</feature>
<dbReference type="PANTHER" id="PTHR30055">
    <property type="entry name" value="HTH-TYPE TRANSCRIPTIONAL REGULATOR RUTR"/>
    <property type="match status" value="1"/>
</dbReference>
<dbReference type="EMBL" id="MZXW01000004">
    <property type="protein sequence ID" value="RXT54232.1"/>
    <property type="molecule type" value="Genomic_DNA"/>
</dbReference>
<dbReference type="AlphaFoldDB" id="A0A4Q1VPN4"/>
<accession>A0A4Q1VPN4</accession>
<comment type="caution">
    <text evidence="6">The sequence shown here is derived from an EMBL/GenBank/DDBJ whole genome shotgun (WGS) entry which is preliminary data.</text>
</comment>
<keyword evidence="1" id="KW-0805">Transcription regulation</keyword>
<dbReference type="Pfam" id="PF00440">
    <property type="entry name" value="TetR_N"/>
    <property type="match status" value="1"/>
</dbReference>
<organism evidence="6 7">
    <name type="scientific">Bradyrhizobium betae</name>
    <dbReference type="NCBI Taxonomy" id="244734"/>
    <lineage>
        <taxon>Bacteria</taxon>
        <taxon>Pseudomonadati</taxon>
        <taxon>Pseudomonadota</taxon>
        <taxon>Alphaproteobacteria</taxon>
        <taxon>Hyphomicrobiales</taxon>
        <taxon>Nitrobacteraceae</taxon>
        <taxon>Bradyrhizobium</taxon>
    </lineage>
</organism>
<evidence type="ECO:0000313" key="7">
    <source>
        <dbReference type="Proteomes" id="UP000290819"/>
    </source>
</evidence>
<dbReference type="PROSITE" id="PS50977">
    <property type="entry name" value="HTH_TETR_2"/>
    <property type="match status" value="1"/>
</dbReference>
<dbReference type="GO" id="GO:0003700">
    <property type="term" value="F:DNA-binding transcription factor activity"/>
    <property type="evidence" value="ECO:0007669"/>
    <property type="project" value="TreeGrafter"/>
</dbReference>
<dbReference type="InterPro" id="IPR050109">
    <property type="entry name" value="HTH-type_TetR-like_transc_reg"/>
</dbReference>
<keyword evidence="7" id="KW-1185">Reference proteome</keyword>
<reference evidence="6 7" key="1">
    <citation type="submission" date="2017-03" db="EMBL/GenBank/DDBJ databases">
        <authorList>
            <person name="Safronova V.I."/>
            <person name="Sazanova A.L."/>
            <person name="Chirak E.R."/>
        </authorList>
    </citation>
    <scope>NUCLEOTIDE SEQUENCE [LARGE SCALE GENOMIC DNA]</scope>
    <source>
        <strain evidence="6 7">Opo-243</strain>
    </source>
</reference>
<dbReference type="Proteomes" id="UP000290819">
    <property type="component" value="Unassembled WGS sequence"/>
</dbReference>
<name>A0A4Q1VPN4_9BRAD</name>